<dbReference type="Pfam" id="PF02384">
    <property type="entry name" value="N6_Mtase"/>
    <property type="match status" value="1"/>
</dbReference>
<organism evidence="3">
    <name type="scientific">Klebsiella pneumoniae</name>
    <dbReference type="NCBI Taxonomy" id="573"/>
    <lineage>
        <taxon>Bacteria</taxon>
        <taxon>Pseudomonadati</taxon>
        <taxon>Pseudomonadota</taxon>
        <taxon>Gammaproteobacteria</taxon>
        <taxon>Enterobacterales</taxon>
        <taxon>Enterobacteriaceae</taxon>
        <taxon>Klebsiella/Raoultella group</taxon>
        <taxon>Klebsiella</taxon>
        <taxon>Klebsiella pneumoniae complex</taxon>
    </lineage>
</organism>
<evidence type="ECO:0000259" key="2">
    <source>
        <dbReference type="Pfam" id="PF02384"/>
    </source>
</evidence>
<dbReference type="AlphaFoldDB" id="A0A486V5Y7"/>
<gene>
    <name evidence="3" type="ORF">SAMEA4873556_05061</name>
</gene>
<dbReference type="InterPro" id="IPR029063">
    <property type="entry name" value="SAM-dependent_MTases_sf"/>
</dbReference>
<dbReference type="InterPro" id="IPR003356">
    <property type="entry name" value="DNA_methylase_A-5"/>
</dbReference>
<feature type="domain" description="DNA methylase adenine-specific" evidence="2">
    <location>
        <begin position="112"/>
        <end position="232"/>
    </location>
</feature>
<proteinExistence type="inferred from homology"/>
<comment type="similarity">
    <text evidence="1">Belongs to the N(4)/N(6)-methyltransferase family.</text>
</comment>
<sequence length="262" mass="30696">MKKQFYKAMENILTRSNRSHSDTVREFFNCVSYTMIMNSLYQLEKREQFYSGETTYRFSTILNELHVAERNIIITNRHKLKIDNVFYKRFANEIKFISGVLSNEIGKNPLTDIFNELFEDLFLTDKKGDGFGQFLTPHDISELLTDIIYTTSKDKYKIADSCAGTGSLIFPLLKRIFLKEGFEGIQKVELFYNDKDSFVSQLFIAQILTNMIYHNLDFKDLRVYIGDAITEYDTINTLFLRVKKNKLVAQRVLEIDRKKKAA</sequence>
<keyword evidence="3" id="KW-0808">Transferase</keyword>
<accession>A0A486V5Y7</accession>
<dbReference type="RefSeq" id="WP_135733987.1">
    <property type="nucleotide sequence ID" value="NZ_CAAHBH010000032.1"/>
</dbReference>
<dbReference type="GO" id="GO:0003677">
    <property type="term" value="F:DNA binding"/>
    <property type="evidence" value="ECO:0007669"/>
    <property type="project" value="InterPro"/>
</dbReference>
<name>A0A486V5Y7_KLEPN</name>
<evidence type="ECO:0000256" key="1">
    <source>
        <dbReference type="ARBA" id="ARBA00006594"/>
    </source>
</evidence>
<protein>
    <submittedName>
        <fullName evidence="3">Type I restriction-modification system methyltransferase subunit</fullName>
    </submittedName>
</protein>
<reference evidence="3" key="1">
    <citation type="submission" date="2019-03" db="EMBL/GenBank/DDBJ databases">
        <authorList>
            <consortium name="Pathogen Informatics"/>
        </authorList>
    </citation>
    <scope>NUCLEOTIDE SEQUENCE</scope>
    <source>
        <strain evidence="3">5012STDY7626355</strain>
    </source>
</reference>
<dbReference type="SUPFAM" id="SSF53335">
    <property type="entry name" value="S-adenosyl-L-methionine-dependent methyltransferases"/>
    <property type="match status" value="1"/>
</dbReference>
<dbReference type="GO" id="GO:0032259">
    <property type="term" value="P:methylation"/>
    <property type="evidence" value="ECO:0007669"/>
    <property type="project" value="UniProtKB-KW"/>
</dbReference>
<dbReference type="Gene3D" id="3.40.50.150">
    <property type="entry name" value="Vaccinia Virus protein VP39"/>
    <property type="match status" value="1"/>
</dbReference>
<dbReference type="GO" id="GO:0008170">
    <property type="term" value="F:N-methyltransferase activity"/>
    <property type="evidence" value="ECO:0007669"/>
    <property type="project" value="InterPro"/>
</dbReference>
<dbReference type="EMBL" id="CAAHDC010000030">
    <property type="protein sequence ID" value="VGM46592.1"/>
    <property type="molecule type" value="Genomic_DNA"/>
</dbReference>
<evidence type="ECO:0000313" key="3">
    <source>
        <dbReference type="EMBL" id="VGM46592.1"/>
    </source>
</evidence>
<keyword evidence="3" id="KW-0489">Methyltransferase</keyword>